<reference evidence="1 2" key="1">
    <citation type="submission" date="2015-01" db="EMBL/GenBank/DDBJ databases">
        <title>Evolution of Trichinella species and genotypes.</title>
        <authorList>
            <person name="Korhonen P.K."/>
            <person name="Edoardo P."/>
            <person name="Giuseppe L.R."/>
            <person name="Gasser R.B."/>
        </authorList>
    </citation>
    <scope>NUCLEOTIDE SEQUENCE [LARGE SCALE GENOMIC DNA]</scope>
    <source>
        <strain evidence="1">ISS3</strain>
    </source>
</reference>
<dbReference type="Proteomes" id="UP000054776">
    <property type="component" value="Unassembled WGS sequence"/>
</dbReference>
<evidence type="ECO:0000313" key="2">
    <source>
        <dbReference type="Proteomes" id="UP000054776"/>
    </source>
</evidence>
<dbReference type="EMBL" id="JYDH01000052">
    <property type="protein sequence ID" value="KRY35603.1"/>
    <property type="molecule type" value="Genomic_DNA"/>
</dbReference>
<protein>
    <submittedName>
        <fullName evidence="1">Uncharacterized protein</fullName>
    </submittedName>
</protein>
<name>A0A0V1BG84_TRISP</name>
<proteinExistence type="predicted"/>
<dbReference type="AlphaFoldDB" id="A0A0V1BG84"/>
<accession>A0A0V1BG84</accession>
<sequence>MHSIFVIIIVLLFLLNNVKYFRLLYSVFFFHLSDLASITRKEDELQRAEDVDLDKYFQNDNKV</sequence>
<gene>
    <name evidence="1" type="ORF">T01_5297</name>
</gene>
<evidence type="ECO:0000313" key="1">
    <source>
        <dbReference type="EMBL" id="KRY35603.1"/>
    </source>
</evidence>
<keyword evidence="2" id="KW-1185">Reference proteome</keyword>
<dbReference type="InParanoid" id="A0A0V1BG84"/>
<comment type="caution">
    <text evidence="1">The sequence shown here is derived from an EMBL/GenBank/DDBJ whole genome shotgun (WGS) entry which is preliminary data.</text>
</comment>
<organism evidence="1 2">
    <name type="scientific">Trichinella spiralis</name>
    <name type="common">Trichina worm</name>
    <dbReference type="NCBI Taxonomy" id="6334"/>
    <lineage>
        <taxon>Eukaryota</taxon>
        <taxon>Metazoa</taxon>
        <taxon>Ecdysozoa</taxon>
        <taxon>Nematoda</taxon>
        <taxon>Enoplea</taxon>
        <taxon>Dorylaimia</taxon>
        <taxon>Trichinellida</taxon>
        <taxon>Trichinellidae</taxon>
        <taxon>Trichinella</taxon>
    </lineage>
</organism>